<dbReference type="Gene3D" id="2.40.30.30">
    <property type="entry name" value="Riboflavin kinase-like"/>
    <property type="match status" value="1"/>
</dbReference>
<dbReference type="InterPro" id="IPR014729">
    <property type="entry name" value="Rossmann-like_a/b/a_fold"/>
</dbReference>
<dbReference type="GO" id="GO:0009398">
    <property type="term" value="P:FMN biosynthetic process"/>
    <property type="evidence" value="ECO:0007669"/>
    <property type="project" value="UniProtKB-UniRule"/>
</dbReference>
<name>F2N9P4_CORGP</name>
<evidence type="ECO:0000313" key="17">
    <source>
        <dbReference type="Proteomes" id="UP000006851"/>
    </source>
</evidence>
<reference evidence="17" key="1">
    <citation type="journal article" date="2013" name="Stand. Genomic Sci.">
        <title>Complete genome sequence of Coriobacterium glomerans type strain (PW2(T)) from the midgut of Pyrrhocoris apterus L. (red soldier bug).</title>
        <authorList>
            <person name="Stackebrandt E."/>
            <person name="Zeytun A."/>
            <person name="Lapidus A."/>
            <person name="Nolan M."/>
            <person name="Lucas S."/>
            <person name="Hammon N."/>
            <person name="Deshpande S."/>
            <person name="Cheng J.F."/>
            <person name="Tapia R."/>
            <person name="Goodwin L.A."/>
            <person name="Pitluck S."/>
            <person name="Liolios K."/>
            <person name="Pagani I."/>
            <person name="Ivanova N."/>
            <person name="Mavromatis K."/>
            <person name="Mikhailova N."/>
            <person name="Huntemann M."/>
            <person name="Pati A."/>
            <person name="Chen A."/>
            <person name="Palaniappan K."/>
            <person name="Chang Y.J."/>
            <person name="Land M."/>
            <person name="Hauser L."/>
            <person name="Rohde M."/>
            <person name="Pukall R."/>
            <person name="Goker M."/>
            <person name="Detter J.C."/>
            <person name="Woyke T."/>
            <person name="Bristow J."/>
            <person name="Eisen J.A."/>
            <person name="Markowitz V."/>
            <person name="Hugenholtz P."/>
            <person name="Kyrpides N.C."/>
            <person name="Klenk H.P."/>
        </authorList>
    </citation>
    <scope>NUCLEOTIDE SEQUENCE</scope>
    <source>
        <strain evidence="17">ATCC 49209 / DSM 20642 / JCM 10262 / PW2</strain>
    </source>
</reference>
<keyword evidence="8 14" id="KW-0418">Kinase</keyword>
<evidence type="ECO:0000256" key="11">
    <source>
        <dbReference type="ARBA" id="ARBA00023268"/>
    </source>
</evidence>
<keyword evidence="10 14" id="KW-0067">ATP-binding</keyword>
<evidence type="ECO:0000313" key="16">
    <source>
        <dbReference type="EMBL" id="AEB07147.1"/>
    </source>
</evidence>
<dbReference type="GO" id="GO:0003919">
    <property type="term" value="F:FMN adenylyltransferase activity"/>
    <property type="evidence" value="ECO:0007669"/>
    <property type="project" value="UniProtKB-UniRule"/>
</dbReference>
<evidence type="ECO:0000256" key="3">
    <source>
        <dbReference type="ARBA" id="ARBA00022630"/>
    </source>
</evidence>
<dbReference type="InterPro" id="IPR015864">
    <property type="entry name" value="FAD_synthase"/>
</dbReference>
<dbReference type="NCBIfam" id="TIGR00083">
    <property type="entry name" value="ribF"/>
    <property type="match status" value="1"/>
</dbReference>
<dbReference type="InterPro" id="IPR015865">
    <property type="entry name" value="Riboflavin_kinase_bac/euk"/>
</dbReference>
<evidence type="ECO:0000256" key="5">
    <source>
        <dbReference type="ARBA" id="ARBA00022679"/>
    </source>
</evidence>
<evidence type="ECO:0000256" key="2">
    <source>
        <dbReference type="ARBA" id="ARBA00005201"/>
    </source>
</evidence>
<dbReference type="GO" id="GO:0005524">
    <property type="term" value="F:ATP binding"/>
    <property type="evidence" value="ECO:0007669"/>
    <property type="project" value="UniProtKB-UniRule"/>
</dbReference>
<dbReference type="GO" id="GO:0008531">
    <property type="term" value="F:riboflavin kinase activity"/>
    <property type="evidence" value="ECO:0007669"/>
    <property type="project" value="UniProtKB-UniRule"/>
</dbReference>
<organism evidence="16 17">
    <name type="scientific">Coriobacterium glomerans (strain ATCC 49209 / DSM 20642 / JCM 10262 / PW2)</name>
    <dbReference type="NCBI Taxonomy" id="700015"/>
    <lineage>
        <taxon>Bacteria</taxon>
        <taxon>Bacillati</taxon>
        <taxon>Actinomycetota</taxon>
        <taxon>Coriobacteriia</taxon>
        <taxon>Coriobacteriales</taxon>
        <taxon>Coriobacteriaceae</taxon>
        <taxon>Coriobacterium</taxon>
    </lineage>
</organism>
<dbReference type="Proteomes" id="UP000006851">
    <property type="component" value="Chromosome"/>
</dbReference>
<evidence type="ECO:0000256" key="4">
    <source>
        <dbReference type="ARBA" id="ARBA00022643"/>
    </source>
</evidence>
<dbReference type="eggNOG" id="COG0196">
    <property type="taxonomic scope" value="Bacteria"/>
</dbReference>
<dbReference type="UniPathway" id="UPA00277">
    <property type="reaction ID" value="UER00407"/>
</dbReference>
<dbReference type="InterPro" id="IPR002606">
    <property type="entry name" value="Riboflavin_kinase_bac"/>
</dbReference>
<dbReference type="GO" id="GO:0009231">
    <property type="term" value="P:riboflavin biosynthetic process"/>
    <property type="evidence" value="ECO:0007669"/>
    <property type="project" value="InterPro"/>
</dbReference>
<dbReference type="SUPFAM" id="SSF82114">
    <property type="entry name" value="Riboflavin kinase-like"/>
    <property type="match status" value="1"/>
</dbReference>
<dbReference type="Pfam" id="PF01687">
    <property type="entry name" value="Flavokinase"/>
    <property type="match status" value="1"/>
</dbReference>
<comment type="catalytic activity">
    <reaction evidence="13 14">
        <text>FMN + ATP + H(+) = FAD + diphosphate</text>
        <dbReference type="Rhea" id="RHEA:17237"/>
        <dbReference type="ChEBI" id="CHEBI:15378"/>
        <dbReference type="ChEBI" id="CHEBI:30616"/>
        <dbReference type="ChEBI" id="CHEBI:33019"/>
        <dbReference type="ChEBI" id="CHEBI:57692"/>
        <dbReference type="ChEBI" id="CHEBI:58210"/>
        <dbReference type="EC" id="2.7.7.2"/>
    </reaction>
</comment>
<comment type="pathway">
    <text evidence="2 14">Cofactor biosynthesis; FMN biosynthesis; FMN from riboflavin (ATP route): step 1/1.</text>
</comment>
<keyword evidence="5 14" id="KW-0808">Transferase</keyword>
<dbReference type="GO" id="GO:0006747">
    <property type="term" value="P:FAD biosynthetic process"/>
    <property type="evidence" value="ECO:0007669"/>
    <property type="project" value="UniProtKB-UniRule"/>
</dbReference>
<comment type="catalytic activity">
    <reaction evidence="12 14">
        <text>riboflavin + ATP = FMN + ADP + H(+)</text>
        <dbReference type="Rhea" id="RHEA:14357"/>
        <dbReference type="ChEBI" id="CHEBI:15378"/>
        <dbReference type="ChEBI" id="CHEBI:30616"/>
        <dbReference type="ChEBI" id="CHEBI:57986"/>
        <dbReference type="ChEBI" id="CHEBI:58210"/>
        <dbReference type="ChEBI" id="CHEBI:456216"/>
        <dbReference type="EC" id="2.7.1.26"/>
    </reaction>
</comment>
<proteinExistence type="inferred from homology"/>
<dbReference type="EC" id="2.7.1.26" evidence="14"/>
<dbReference type="PIRSF" id="PIRSF004491">
    <property type="entry name" value="FAD_Synth"/>
    <property type="match status" value="1"/>
</dbReference>
<dbReference type="RefSeq" id="WP_013708890.1">
    <property type="nucleotide sequence ID" value="NC_015389.1"/>
</dbReference>
<dbReference type="UniPathway" id="UPA00276">
    <property type="reaction ID" value="UER00406"/>
</dbReference>
<accession>F2N9P4</accession>
<evidence type="ECO:0000256" key="1">
    <source>
        <dbReference type="ARBA" id="ARBA00004726"/>
    </source>
</evidence>
<evidence type="ECO:0000256" key="6">
    <source>
        <dbReference type="ARBA" id="ARBA00022695"/>
    </source>
</evidence>
<comment type="similarity">
    <text evidence="14">Belongs to the ribF family.</text>
</comment>
<comment type="pathway">
    <text evidence="1 14">Cofactor biosynthesis; FAD biosynthesis; FAD from FMN: step 1/1.</text>
</comment>
<keyword evidence="4 14" id="KW-0288">FMN</keyword>
<dbReference type="STRING" id="700015.Corgl_1039"/>
<dbReference type="InterPro" id="IPR023468">
    <property type="entry name" value="Riboflavin_kinase"/>
</dbReference>
<protein>
    <recommendedName>
        <fullName evidence="14">Riboflavin biosynthesis protein</fullName>
    </recommendedName>
    <domain>
        <recommendedName>
            <fullName evidence="14">Riboflavin kinase</fullName>
            <ecNumber evidence="14">2.7.1.26</ecNumber>
        </recommendedName>
        <alternativeName>
            <fullName evidence="14">Flavokinase</fullName>
        </alternativeName>
    </domain>
    <domain>
        <recommendedName>
            <fullName evidence="14">FMN adenylyltransferase</fullName>
            <ecNumber evidence="14">2.7.7.2</ecNumber>
        </recommendedName>
        <alternativeName>
            <fullName evidence="14">FAD pyrophosphorylase</fullName>
        </alternativeName>
        <alternativeName>
            <fullName evidence="14">FAD synthase</fullName>
        </alternativeName>
    </domain>
</protein>
<gene>
    <name evidence="16" type="ordered locus">Corgl_1039</name>
</gene>
<dbReference type="Pfam" id="PF06574">
    <property type="entry name" value="FAD_syn"/>
    <property type="match status" value="1"/>
</dbReference>
<evidence type="ECO:0000256" key="14">
    <source>
        <dbReference type="PIRNR" id="PIRNR004491"/>
    </source>
</evidence>
<dbReference type="CDD" id="cd02064">
    <property type="entry name" value="FAD_synthetase_N"/>
    <property type="match status" value="1"/>
</dbReference>
<feature type="domain" description="Riboflavin kinase" evidence="15">
    <location>
        <begin position="201"/>
        <end position="327"/>
    </location>
</feature>
<dbReference type="EMBL" id="CP002628">
    <property type="protein sequence ID" value="AEB07147.1"/>
    <property type="molecule type" value="Genomic_DNA"/>
</dbReference>
<keyword evidence="6 14" id="KW-0548">Nucleotidyltransferase</keyword>
<dbReference type="HOGENOM" id="CLU_048437_0_0_11"/>
<dbReference type="KEGG" id="cgo:Corgl_1039"/>
<dbReference type="Gene3D" id="3.40.50.620">
    <property type="entry name" value="HUPs"/>
    <property type="match status" value="1"/>
</dbReference>
<evidence type="ECO:0000256" key="13">
    <source>
        <dbReference type="ARBA" id="ARBA00049494"/>
    </source>
</evidence>
<dbReference type="SMART" id="SM00904">
    <property type="entry name" value="Flavokinase"/>
    <property type="match status" value="1"/>
</dbReference>
<dbReference type="PANTHER" id="PTHR22749">
    <property type="entry name" value="RIBOFLAVIN KINASE/FMN ADENYLYLTRANSFERASE"/>
    <property type="match status" value="1"/>
</dbReference>
<sequence length="338" mass="36350">MNAPLAELRRDFLVSASHAPIDVFDGSADFAGPRAAAVAIGVFDGVHIGHRDLIAQAVARARDQGISAVVVTFDPDPDRIVCAEPAPELMTTRDRLRQLATLGVDGVLVIPFTRELAALDHVRFFEEVLLRSVRLRSIHVGADFRLGAHGAASVERIRAWCAPRGIDVCARELVSLGGAPVTASRIRRLIRDAEIKEASACLGRRYLVRGRVATGRGEGTGMGFPTANVRVAPEMALPADGVYAGFASVDGCVWPAAINIGVPPMFRDDPRSAHLEATLLGFSGDLYGRRIALTIDRRLRAAEVFPSIEDLTAQVLADIDRVRADLGESGVDLDDDHR</sequence>
<keyword evidence="7 14" id="KW-0547">Nucleotide-binding</keyword>
<evidence type="ECO:0000256" key="8">
    <source>
        <dbReference type="ARBA" id="ARBA00022777"/>
    </source>
</evidence>
<dbReference type="SUPFAM" id="SSF52374">
    <property type="entry name" value="Nucleotidylyl transferase"/>
    <property type="match status" value="1"/>
</dbReference>
<dbReference type="EC" id="2.7.7.2" evidence="14"/>
<keyword evidence="9 14" id="KW-0274">FAD</keyword>
<keyword evidence="17" id="KW-1185">Reference proteome</keyword>
<keyword evidence="11" id="KW-0511">Multifunctional enzyme</keyword>
<dbReference type="AlphaFoldDB" id="F2N9P4"/>
<evidence type="ECO:0000259" key="15">
    <source>
        <dbReference type="SMART" id="SM00904"/>
    </source>
</evidence>
<keyword evidence="3 14" id="KW-0285">Flavoprotein</keyword>
<evidence type="ECO:0000256" key="12">
    <source>
        <dbReference type="ARBA" id="ARBA00047880"/>
    </source>
</evidence>
<evidence type="ECO:0000256" key="10">
    <source>
        <dbReference type="ARBA" id="ARBA00022840"/>
    </source>
</evidence>
<dbReference type="InterPro" id="IPR023465">
    <property type="entry name" value="Riboflavin_kinase_dom_sf"/>
</dbReference>
<evidence type="ECO:0000256" key="7">
    <source>
        <dbReference type="ARBA" id="ARBA00022741"/>
    </source>
</evidence>
<dbReference type="PANTHER" id="PTHR22749:SF6">
    <property type="entry name" value="RIBOFLAVIN KINASE"/>
    <property type="match status" value="1"/>
</dbReference>
<evidence type="ECO:0000256" key="9">
    <source>
        <dbReference type="ARBA" id="ARBA00022827"/>
    </source>
</evidence>
<dbReference type="OrthoDB" id="9803667at2"/>